<evidence type="ECO:0000256" key="1">
    <source>
        <dbReference type="SAM" id="Phobius"/>
    </source>
</evidence>
<organism evidence="2 3">
    <name type="scientific">Streptomyces polyrhachis</name>
    <dbReference type="NCBI Taxonomy" id="1282885"/>
    <lineage>
        <taxon>Bacteria</taxon>
        <taxon>Bacillati</taxon>
        <taxon>Actinomycetota</taxon>
        <taxon>Actinomycetes</taxon>
        <taxon>Kitasatosporales</taxon>
        <taxon>Streptomycetaceae</taxon>
        <taxon>Streptomyces</taxon>
    </lineage>
</organism>
<sequence>MSETQVRRPPEGRYGPARADDARADRRLKVLGAVLGALGLGVIGWFGYDYVSGSEVSGQLTAFRVESAARTTAELEVRKDAGAGGVCTVRALAQDKAEVGRRDVRIAPGHAAESVTAVVRTTARATSVELVGCQRG</sequence>
<keyword evidence="3" id="KW-1185">Reference proteome</keyword>
<dbReference type="InterPro" id="IPR025443">
    <property type="entry name" value="DUF4307"/>
</dbReference>
<dbReference type="Proteomes" id="UP001596413">
    <property type="component" value="Unassembled WGS sequence"/>
</dbReference>
<feature type="transmembrane region" description="Helical" evidence="1">
    <location>
        <begin position="28"/>
        <end position="48"/>
    </location>
</feature>
<protein>
    <submittedName>
        <fullName evidence="2">DUF4307 domain-containing protein</fullName>
    </submittedName>
</protein>
<proteinExistence type="predicted"/>
<evidence type="ECO:0000313" key="3">
    <source>
        <dbReference type="Proteomes" id="UP001596413"/>
    </source>
</evidence>
<reference evidence="3" key="1">
    <citation type="journal article" date="2019" name="Int. J. Syst. Evol. Microbiol.">
        <title>The Global Catalogue of Microorganisms (GCM) 10K type strain sequencing project: providing services to taxonomists for standard genome sequencing and annotation.</title>
        <authorList>
            <consortium name="The Broad Institute Genomics Platform"/>
            <consortium name="The Broad Institute Genome Sequencing Center for Infectious Disease"/>
            <person name="Wu L."/>
            <person name="Ma J."/>
        </authorList>
    </citation>
    <scope>NUCLEOTIDE SEQUENCE [LARGE SCALE GENOMIC DNA]</scope>
    <source>
        <strain evidence="3">CGMCC 1.13681</strain>
    </source>
</reference>
<dbReference type="EMBL" id="JBHSZO010000004">
    <property type="protein sequence ID" value="MFC7217277.1"/>
    <property type="molecule type" value="Genomic_DNA"/>
</dbReference>
<accession>A0ABW2GBX1</accession>
<dbReference type="RefSeq" id="WP_386411844.1">
    <property type="nucleotide sequence ID" value="NZ_JBHSZO010000004.1"/>
</dbReference>
<comment type="caution">
    <text evidence="2">The sequence shown here is derived from an EMBL/GenBank/DDBJ whole genome shotgun (WGS) entry which is preliminary data.</text>
</comment>
<keyword evidence="1" id="KW-1133">Transmembrane helix</keyword>
<gene>
    <name evidence="2" type="ORF">ACFQLX_03700</name>
</gene>
<name>A0ABW2GBX1_9ACTN</name>
<dbReference type="Pfam" id="PF14155">
    <property type="entry name" value="DUF4307"/>
    <property type="match status" value="1"/>
</dbReference>
<keyword evidence="1" id="KW-0472">Membrane</keyword>
<keyword evidence="1" id="KW-0812">Transmembrane</keyword>
<evidence type="ECO:0000313" key="2">
    <source>
        <dbReference type="EMBL" id="MFC7217277.1"/>
    </source>
</evidence>